<evidence type="ECO:0000313" key="9">
    <source>
        <dbReference type="EMBL" id="RDS80654.1"/>
    </source>
</evidence>
<dbReference type="Proteomes" id="UP000255334">
    <property type="component" value="Unassembled WGS sequence"/>
</dbReference>
<feature type="transmembrane region" description="Helical" evidence="7">
    <location>
        <begin position="14"/>
        <end position="35"/>
    </location>
</feature>
<feature type="transmembrane region" description="Helical" evidence="7">
    <location>
        <begin position="75"/>
        <end position="94"/>
    </location>
</feature>
<comment type="subcellular location">
    <subcellularLocation>
        <location evidence="1">Cell membrane</location>
        <topology evidence="1">Multi-pass membrane protein</topology>
    </subcellularLocation>
</comment>
<evidence type="ECO:0000256" key="3">
    <source>
        <dbReference type="ARBA" id="ARBA00022692"/>
    </source>
</evidence>
<name>A0A370WX04_9GAMM</name>
<feature type="transmembrane region" description="Helical" evidence="7">
    <location>
        <begin position="47"/>
        <end position="68"/>
    </location>
</feature>
<gene>
    <name evidence="9" type="ORF">DWU99_18930</name>
</gene>
<dbReference type="InterPro" id="IPR050448">
    <property type="entry name" value="OpgB/LTA_synthase_biosynth"/>
</dbReference>
<evidence type="ECO:0000256" key="6">
    <source>
        <dbReference type="SAM" id="MobiDB-lite"/>
    </source>
</evidence>
<comment type="caution">
    <text evidence="9">The sequence shown here is derived from an EMBL/GenBank/DDBJ whole genome shotgun (WGS) entry which is preliminary data.</text>
</comment>
<protein>
    <submittedName>
        <fullName evidence="9">LTA synthase family protein</fullName>
    </submittedName>
</protein>
<evidence type="ECO:0000256" key="5">
    <source>
        <dbReference type="ARBA" id="ARBA00023136"/>
    </source>
</evidence>
<proteinExistence type="predicted"/>
<organism evidence="9 10">
    <name type="scientific">Dyella psychrodurans</name>
    <dbReference type="NCBI Taxonomy" id="1927960"/>
    <lineage>
        <taxon>Bacteria</taxon>
        <taxon>Pseudomonadati</taxon>
        <taxon>Pseudomonadota</taxon>
        <taxon>Gammaproteobacteria</taxon>
        <taxon>Lysobacterales</taxon>
        <taxon>Rhodanobacteraceae</taxon>
        <taxon>Dyella</taxon>
    </lineage>
</organism>
<dbReference type="EMBL" id="QRBF01000009">
    <property type="protein sequence ID" value="RDS80654.1"/>
    <property type="molecule type" value="Genomic_DNA"/>
</dbReference>
<accession>A0A370WX04</accession>
<dbReference type="RefSeq" id="WP_115479656.1">
    <property type="nucleotide sequence ID" value="NZ_QRBF01000009.1"/>
</dbReference>
<dbReference type="Pfam" id="PF00884">
    <property type="entry name" value="Sulfatase"/>
    <property type="match status" value="1"/>
</dbReference>
<feature type="transmembrane region" description="Helical" evidence="7">
    <location>
        <begin position="162"/>
        <end position="184"/>
    </location>
</feature>
<dbReference type="InterPro" id="IPR000917">
    <property type="entry name" value="Sulfatase_N"/>
</dbReference>
<dbReference type="PANTHER" id="PTHR47371">
    <property type="entry name" value="LIPOTEICHOIC ACID SYNTHASE"/>
    <property type="match status" value="1"/>
</dbReference>
<evidence type="ECO:0000256" key="1">
    <source>
        <dbReference type="ARBA" id="ARBA00004651"/>
    </source>
</evidence>
<dbReference type="PANTHER" id="PTHR47371:SF3">
    <property type="entry name" value="PHOSPHOGLYCEROL TRANSFERASE I"/>
    <property type="match status" value="1"/>
</dbReference>
<feature type="region of interest" description="Disordered" evidence="6">
    <location>
        <begin position="614"/>
        <end position="633"/>
    </location>
</feature>
<dbReference type="Gene3D" id="3.40.720.10">
    <property type="entry name" value="Alkaline Phosphatase, subunit A"/>
    <property type="match status" value="1"/>
</dbReference>
<evidence type="ECO:0000256" key="7">
    <source>
        <dbReference type="SAM" id="Phobius"/>
    </source>
</evidence>
<evidence type="ECO:0000259" key="8">
    <source>
        <dbReference type="Pfam" id="PF00884"/>
    </source>
</evidence>
<dbReference type="GO" id="GO:0005886">
    <property type="term" value="C:plasma membrane"/>
    <property type="evidence" value="ECO:0007669"/>
    <property type="project" value="UniProtKB-SubCell"/>
</dbReference>
<keyword evidence="4 7" id="KW-1133">Transmembrane helix</keyword>
<reference evidence="9 10" key="1">
    <citation type="submission" date="2018-07" db="EMBL/GenBank/DDBJ databases">
        <title>Dyella monticola sp. nov. and Dyella psychrodurans sp. nov. isolated from monsoon evergreen broad-leaved forest soil of Dinghu Mountain, China.</title>
        <authorList>
            <person name="Gao Z."/>
            <person name="Qiu L."/>
        </authorList>
    </citation>
    <scope>NUCLEOTIDE SEQUENCE [LARGE SCALE GENOMIC DNA]</scope>
    <source>
        <strain evidence="9 10">4MSK11</strain>
    </source>
</reference>
<feature type="domain" description="Sulfatase N-terminal" evidence="8">
    <location>
        <begin position="257"/>
        <end position="497"/>
    </location>
</feature>
<dbReference type="SUPFAM" id="SSF53649">
    <property type="entry name" value="Alkaline phosphatase-like"/>
    <property type="match status" value="1"/>
</dbReference>
<evidence type="ECO:0000313" key="10">
    <source>
        <dbReference type="Proteomes" id="UP000255334"/>
    </source>
</evidence>
<sequence length="633" mass="68076">MAPAHSTHLSKRSIAGRIALVAAMVVAFVLLTGLLDGNDGVAASQLLTQPAFPLANAMPGVLAALLLLVMTRRAFLSFGLAYLAQAVMYGVNALKVANLGTPLVPADFRMVGQLRKGGMHILGSYLPHSPWPYLAILGGIALVLALWRLEPPLFAPRTGGRRLVGGSVLAAVLGTLVLGVPGWGNLYNGHKLWLEPWSAAATASHSGLVSSLVMFHLQDRHTKQKADPTAVGDLLQTTGDAVRARMQTPADPNTAMPDIVVIQSESFFDPSIVRGYEHANLTPNLTRLAAGGMSGPLHVPTYGGGTIRTEFEVLTGLSLRYFSNMQFPYLQLNDKVVPSMVRILRSHGYETVALHGNDPTFWNRNTAFKALGFDRFVSQSSFPADAAMDGKYMADSAMTDEIMAQLKDSGPPQFLFAISLEAHGPYDVTPNDAAARDAIPVPASVGPQDKIQMQNYLYHMQHADQELGRLAALMSQRSRPTLLLFYGDHLPGLTGAYRATGFVDGQDMLTEPGAWLLIDPRNPGNAQRVDMASWMLPGLLLERAGIHDDAYFALTQVLAPSLAQLTRAPGATPPPTDAQQQVFDKDMASVAVLRMKGKLDKLLPARLLPTSTAVAQERNADSTPSMGAMGMHR</sequence>
<dbReference type="CDD" id="cd16015">
    <property type="entry name" value="LTA_synthase"/>
    <property type="match status" value="1"/>
</dbReference>
<dbReference type="InterPro" id="IPR017850">
    <property type="entry name" value="Alkaline_phosphatase_core_sf"/>
</dbReference>
<keyword evidence="2" id="KW-1003">Cell membrane</keyword>
<keyword evidence="10" id="KW-1185">Reference proteome</keyword>
<keyword evidence="3 7" id="KW-0812">Transmembrane</keyword>
<dbReference type="AlphaFoldDB" id="A0A370WX04"/>
<evidence type="ECO:0000256" key="4">
    <source>
        <dbReference type="ARBA" id="ARBA00022989"/>
    </source>
</evidence>
<evidence type="ECO:0000256" key="2">
    <source>
        <dbReference type="ARBA" id="ARBA00022475"/>
    </source>
</evidence>
<feature type="transmembrane region" description="Helical" evidence="7">
    <location>
        <begin position="131"/>
        <end position="150"/>
    </location>
</feature>
<dbReference type="OrthoDB" id="5363296at2"/>
<keyword evidence="5 7" id="KW-0472">Membrane</keyword>